<gene>
    <name evidence="2" type="primary">tnpA</name>
    <name evidence="2" type="ORF">EIB73_05490</name>
</gene>
<reference evidence="3" key="1">
    <citation type="submission" date="2018-11" db="EMBL/GenBank/DDBJ databases">
        <title>Proposal to divide the Flavobacteriaceae and reorganize its genera based on Amino Acid Identity values calculated from whole genome sequences.</title>
        <authorList>
            <person name="Nicholson A.C."/>
            <person name="Gulvik C.A."/>
            <person name="Whitney A.M."/>
            <person name="Humrighouse B.W."/>
            <person name="Bell M."/>
            <person name="Holmes B."/>
            <person name="Steigerwalt A.G."/>
            <person name="Villarma A."/>
            <person name="Sheth M."/>
            <person name="Batra D."/>
            <person name="Pryor J."/>
            <person name="Bernardet J.-F."/>
            <person name="Hugo C."/>
            <person name="Kampfer P."/>
            <person name="Newman J.D."/>
            <person name="McQuiston J.R."/>
        </authorList>
    </citation>
    <scope>NUCLEOTIDE SEQUENCE [LARGE SCALE GENOMIC DNA]</scope>
    <source>
        <strain evidence="3">G0081</strain>
    </source>
</reference>
<accession>A0A3G8XVF7</accession>
<name>A0A3G8XVF7_9FLAO</name>
<dbReference type="GO" id="GO:0003677">
    <property type="term" value="F:DNA binding"/>
    <property type="evidence" value="ECO:0007669"/>
    <property type="project" value="InterPro"/>
</dbReference>
<dbReference type="AlphaFoldDB" id="A0A3G8XVF7"/>
<dbReference type="GO" id="GO:0004803">
    <property type="term" value="F:transposase activity"/>
    <property type="evidence" value="ECO:0007669"/>
    <property type="project" value="InterPro"/>
</dbReference>
<evidence type="ECO:0000313" key="2">
    <source>
        <dbReference type="EMBL" id="AZI32681.1"/>
    </source>
</evidence>
<dbReference type="GO" id="GO:0006313">
    <property type="term" value="P:DNA transposition"/>
    <property type="evidence" value="ECO:0007669"/>
    <property type="project" value="InterPro"/>
</dbReference>
<dbReference type="Pfam" id="PF01797">
    <property type="entry name" value="Y1_Tnp"/>
    <property type="match status" value="1"/>
</dbReference>
<organism evidence="2 3">
    <name type="scientific">Kaistella carnis</name>
    <dbReference type="NCBI Taxonomy" id="1241979"/>
    <lineage>
        <taxon>Bacteria</taxon>
        <taxon>Pseudomonadati</taxon>
        <taxon>Bacteroidota</taxon>
        <taxon>Flavobacteriia</taxon>
        <taxon>Flavobacteriales</taxon>
        <taxon>Weeksellaceae</taxon>
        <taxon>Chryseobacterium group</taxon>
        <taxon>Kaistella</taxon>
    </lineage>
</organism>
<dbReference type="PANTHER" id="PTHR33360">
    <property type="entry name" value="TRANSPOSASE FOR INSERTION SEQUENCE ELEMENT IS200"/>
    <property type="match status" value="1"/>
</dbReference>
<feature type="domain" description="Transposase IS200-like" evidence="1">
    <location>
        <begin position="6"/>
        <end position="120"/>
    </location>
</feature>
<dbReference type="Gene3D" id="3.30.70.1290">
    <property type="entry name" value="Transposase IS200-like"/>
    <property type="match status" value="1"/>
</dbReference>
<dbReference type="InterPro" id="IPR002686">
    <property type="entry name" value="Transposase_17"/>
</dbReference>
<dbReference type="NCBIfam" id="NF033573">
    <property type="entry name" value="transpos_IS200"/>
    <property type="match status" value="1"/>
</dbReference>
<dbReference type="Proteomes" id="UP000270185">
    <property type="component" value="Chromosome"/>
</dbReference>
<protein>
    <submittedName>
        <fullName evidence="2">IS200/IS605 family transposase</fullName>
    </submittedName>
</protein>
<proteinExistence type="predicted"/>
<sequence>MSSGTFSQIYIQLVFVVKGRENLLKKTFREEVFKYMSGIVKANGQKSIIINGVEDHVHLFIGLKPSMRLSDLVRDIKNNTTNFINEKRFVVGKFAWQEGYGAFSYSQSQIDNVYKYILNQETHHEKKSFKEEYLELLKRFEIDYQEEYLFEFYGDE</sequence>
<evidence type="ECO:0000259" key="1">
    <source>
        <dbReference type="SMART" id="SM01321"/>
    </source>
</evidence>
<keyword evidence="3" id="KW-1185">Reference proteome</keyword>
<dbReference type="SUPFAM" id="SSF143422">
    <property type="entry name" value="Transposase IS200-like"/>
    <property type="match status" value="1"/>
</dbReference>
<evidence type="ECO:0000313" key="3">
    <source>
        <dbReference type="Proteomes" id="UP000270185"/>
    </source>
</evidence>
<dbReference type="RefSeq" id="WP_125023417.1">
    <property type="nucleotide sequence ID" value="NZ_CP034159.1"/>
</dbReference>
<dbReference type="EMBL" id="CP034159">
    <property type="protein sequence ID" value="AZI32681.1"/>
    <property type="molecule type" value="Genomic_DNA"/>
</dbReference>
<dbReference type="KEGG" id="ccas:EIB73_05490"/>
<dbReference type="SMART" id="SM01321">
    <property type="entry name" value="Y1_Tnp"/>
    <property type="match status" value="1"/>
</dbReference>
<dbReference type="OrthoDB" id="9797997at2"/>
<dbReference type="PANTHER" id="PTHR33360:SF2">
    <property type="entry name" value="TRANSPOSASE FOR INSERTION SEQUENCE ELEMENT IS200"/>
    <property type="match status" value="1"/>
</dbReference>
<dbReference type="InterPro" id="IPR036515">
    <property type="entry name" value="Transposase_17_sf"/>
</dbReference>